<feature type="compositionally biased region" description="Acidic residues" evidence="1">
    <location>
        <begin position="460"/>
        <end position="469"/>
    </location>
</feature>
<dbReference type="InterPro" id="IPR032675">
    <property type="entry name" value="LRR_dom_sf"/>
</dbReference>
<dbReference type="AlphaFoldDB" id="A0A0D9V6M7"/>
<dbReference type="Gene3D" id="1.20.1280.50">
    <property type="match status" value="1"/>
</dbReference>
<dbReference type="Gene3D" id="3.80.10.10">
    <property type="entry name" value="Ribonuclease Inhibitor"/>
    <property type="match status" value="1"/>
</dbReference>
<sequence>MESTDEHAMESETDLISVLPGKVLQHILSFSRIRAIVRMRRLSRRWKRVCECLQFICIDYRDFEHWKFEKFSRFVDNLLLIRSKVDPHTFQFHWSHYVALNCNDVRKWIGYVVKHNVKVLDVNLDNYDKSILPCCIFTCRSVQELNLQMGESPHEDYEHKGLVLPDIIKLPSLKKLTLCDVEVYQISLNQFIGQSPDLEELHLINSVTYVDRIASKVLKRLTLDGFMYGPNRFTISTPHLVHFECQGCALQDVSWGEQPSLESAHIDTWGHTYDGDSEFIGVLLSAKKLALFGSGIKAMLEKELPTCSVFERLVTLEMGKWCLTEDFYAVLRFLQLSPRLEKLTLMQTELPQAAKKEAETNAMPIDGMAFQCPHLETIIIQCSKGDDGMDKLVNVLVANGISPEKISVTFYEDIKKMALTESIRIRDERRKELSNFEKMVKENPEWIDESRYADSNPNTDSDEYDEEDF</sequence>
<dbReference type="eggNOG" id="ENOG502RYTW">
    <property type="taxonomic scope" value="Eukaryota"/>
</dbReference>
<evidence type="ECO:0000256" key="1">
    <source>
        <dbReference type="SAM" id="MobiDB-lite"/>
    </source>
</evidence>
<evidence type="ECO:0000313" key="4">
    <source>
        <dbReference type="Proteomes" id="UP000032180"/>
    </source>
</evidence>
<dbReference type="InterPro" id="IPR036047">
    <property type="entry name" value="F-box-like_dom_sf"/>
</dbReference>
<dbReference type="InterPro" id="IPR055411">
    <property type="entry name" value="LRR_FXL15/At3g58940/PEG3-like"/>
</dbReference>
<dbReference type="SUPFAM" id="SSF81383">
    <property type="entry name" value="F-box domain"/>
    <property type="match status" value="1"/>
</dbReference>
<reference evidence="3" key="3">
    <citation type="submission" date="2015-04" db="UniProtKB">
        <authorList>
            <consortium name="EnsemblPlants"/>
        </authorList>
    </citation>
    <scope>IDENTIFICATION</scope>
</reference>
<dbReference type="Pfam" id="PF24758">
    <property type="entry name" value="LRR_At5g56370"/>
    <property type="match status" value="1"/>
</dbReference>
<dbReference type="InterPro" id="IPR053197">
    <property type="entry name" value="F-box_SCFL_complex_component"/>
</dbReference>
<dbReference type="PROSITE" id="PS50181">
    <property type="entry name" value="FBOX"/>
    <property type="match status" value="1"/>
</dbReference>
<organism evidence="3 4">
    <name type="scientific">Leersia perrieri</name>
    <dbReference type="NCBI Taxonomy" id="77586"/>
    <lineage>
        <taxon>Eukaryota</taxon>
        <taxon>Viridiplantae</taxon>
        <taxon>Streptophyta</taxon>
        <taxon>Embryophyta</taxon>
        <taxon>Tracheophyta</taxon>
        <taxon>Spermatophyta</taxon>
        <taxon>Magnoliopsida</taxon>
        <taxon>Liliopsida</taxon>
        <taxon>Poales</taxon>
        <taxon>Poaceae</taxon>
        <taxon>BOP clade</taxon>
        <taxon>Oryzoideae</taxon>
        <taxon>Oryzeae</taxon>
        <taxon>Oryzinae</taxon>
        <taxon>Leersia</taxon>
    </lineage>
</organism>
<dbReference type="PANTHER" id="PTHR34223">
    <property type="entry name" value="OS11G0201299 PROTEIN"/>
    <property type="match status" value="1"/>
</dbReference>
<dbReference type="Proteomes" id="UP000032180">
    <property type="component" value="Chromosome 1"/>
</dbReference>
<dbReference type="Gramene" id="LPERR01G29040.1">
    <property type="protein sequence ID" value="LPERR01G29040.1"/>
    <property type="gene ID" value="LPERR01G29040"/>
</dbReference>
<feature type="domain" description="F-box" evidence="2">
    <location>
        <begin position="13"/>
        <end position="49"/>
    </location>
</feature>
<evidence type="ECO:0000313" key="3">
    <source>
        <dbReference type="EnsemblPlants" id="LPERR01G29040.1"/>
    </source>
</evidence>
<dbReference type="STRING" id="77586.A0A0D9V6M7"/>
<name>A0A0D9V6M7_9ORYZ</name>
<evidence type="ECO:0000259" key="2">
    <source>
        <dbReference type="PROSITE" id="PS50181"/>
    </source>
</evidence>
<reference evidence="4" key="2">
    <citation type="submission" date="2013-12" db="EMBL/GenBank/DDBJ databases">
        <authorList>
            <person name="Yu Y."/>
            <person name="Lee S."/>
            <person name="de Baynast K."/>
            <person name="Wissotski M."/>
            <person name="Liu L."/>
            <person name="Talag J."/>
            <person name="Goicoechea J."/>
            <person name="Angelova A."/>
            <person name="Jetty R."/>
            <person name="Kudrna D."/>
            <person name="Golser W."/>
            <person name="Rivera L."/>
            <person name="Zhang J."/>
            <person name="Wing R."/>
        </authorList>
    </citation>
    <scope>NUCLEOTIDE SEQUENCE</scope>
</reference>
<dbReference type="PANTHER" id="PTHR34223:SF44">
    <property type="entry name" value="OS01G0789000 PROTEIN"/>
    <property type="match status" value="1"/>
</dbReference>
<dbReference type="InterPro" id="IPR001810">
    <property type="entry name" value="F-box_dom"/>
</dbReference>
<dbReference type="EnsemblPlants" id="LPERR01G29040.1">
    <property type="protein sequence ID" value="LPERR01G29040.1"/>
    <property type="gene ID" value="LPERR01G29040"/>
</dbReference>
<reference evidence="3 4" key="1">
    <citation type="submission" date="2012-08" db="EMBL/GenBank/DDBJ databases">
        <title>Oryza genome evolution.</title>
        <authorList>
            <person name="Wing R.A."/>
        </authorList>
    </citation>
    <scope>NUCLEOTIDE SEQUENCE</scope>
</reference>
<dbReference type="SUPFAM" id="SSF52058">
    <property type="entry name" value="L domain-like"/>
    <property type="match status" value="1"/>
</dbReference>
<dbReference type="HOGENOM" id="CLU_003068_0_1_1"/>
<proteinExistence type="predicted"/>
<keyword evidence="4" id="KW-1185">Reference proteome</keyword>
<feature type="region of interest" description="Disordered" evidence="1">
    <location>
        <begin position="445"/>
        <end position="469"/>
    </location>
</feature>
<protein>
    <recommendedName>
        <fullName evidence="2">F-box domain-containing protein</fullName>
    </recommendedName>
</protein>
<accession>A0A0D9V6M7</accession>